<dbReference type="Gene3D" id="1.20.120.330">
    <property type="entry name" value="Nucleotidyltransferases domain 2"/>
    <property type="match status" value="1"/>
</dbReference>
<comment type="caution">
    <text evidence="2">The sequence shown here is derived from an EMBL/GenBank/DDBJ whole genome shotgun (WGS) entry which is preliminary data.</text>
</comment>
<accession>A0A4U6D9S5</accession>
<keyword evidence="3" id="KW-1185">Reference proteome</keyword>
<evidence type="ECO:0000313" key="2">
    <source>
        <dbReference type="EMBL" id="TKT93425.1"/>
    </source>
</evidence>
<dbReference type="InterPro" id="IPR040988">
    <property type="entry name" value="DUF5618"/>
</dbReference>
<sequence>MDSISEARRHLANAREILSEKAKKEDGYYQDKKYVKMAGHTAYTGVLLALDSMLGNKKKSTRKSVEWYQSELSTMDRKITKSFAGVYEILHLAMGYEGAGNTKVAAIGLKEAENIINWTETRTQNFKN</sequence>
<dbReference type="EMBL" id="SZVO01000002">
    <property type="protein sequence ID" value="TKT93425.1"/>
    <property type="molecule type" value="Genomic_DNA"/>
</dbReference>
<reference evidence="2 3" key="1">
    <citation type="submission" date="2019-05" db="EMBL/GenBank/DDBJ databases">
        <title>Dyadobacter AR-3-8 sp. nov., isolated from arctic soil.</title>
        <authorList>
            <person name="Chaudhary D.K."/>
        </authorList>
    </citation>
    <scope>NUCLEOTIDE SEQUENCE [LARGE SCALE GENOMIC DNA]</scope>
    <source>
        <strain evidence="2 3">AR-3-8</strain>
    </source>
</reference>
<dbReference type="AlphaFoldDB" id="A0A4U6D9S5"/>
<evidence type="ECO:0000259" key="1">
    <source>
        <dbReference type="Pfam" id="PF18498"/>
    </source>
</evidence>
<dbReference type="Pfam" id="PF18498">
    <property type="entry name" value="DUF5618"/>
    <property type="match status" value="1"/>
</dbReference>
<dbReference type="Proteomes" id="UP000304900">
    <property type="component" value="Unassembled WGS sequence"/>
</dbReference>
<dbReference type="OrthoDB" id="957519at2"/>
<proteinExistence type="predicted"/>
<organism evidence="2 3">
    <name type="scientific">Dyadobacter frigoris</name>
    <dbReference type="NCBI Taxonomy" id="2576211"/>
    <lineage>
        <taxon>Bacteria</taxon>
        <taxon>Pseudomonadati</taxon>
        <taxon>Bacteroidota</taxon>
        <taxon>Cytophagia</taxon>
        <taxon>Cytophagales</taxon>
        <taxon>Spirosomataceae</taxon>
        <taxon>Dyadobacter</taxon>
    </lineage>
</organism>
<protein>
    <recommendedName>
        <fullName evidence="1">DUF5618 domain-containing protein</fullName>
    </recommendedName>
</protein>
<gene>
    <name evidence="2" type="ORF">FDK13_06125</name>
</gene>
<evidence type="ECO:0000313" key="3">
    <source>
        <dbReference type="Proteomes" id="UP000304900"/>
    </source>
</evidence>
<name>A0A4U6D9S5_9BACT</name>
<feature type="domain" description="DUF5618" evidence="1">
    <location>
        <begin position="3"/>
        <end position="120"/>
    </location>
</feature>
<dbReference type="RefSeq" id="WP_137339101.1">
    <property type="nucleotide sequence ID" value="NZ_BSQH01000017.1"/>
</dbReference>